<dbReference type="AlphaFoldDB" id="A0A6G1WHC6"/>
<dbReference type="InterPro" id="IPR015422">
    <property type="entry name" value="PyrdxlP-dep_Trfase_small"/>
</dbReference>
<dbReference type="FunFam" id="3.40.640.10:FF:000054">
    <property type="entry name" value="Serine--glyoxylate aminotransferase"/>
    <property type="match status" value="1"/>
</dbReference>
<comment type="similarity">
    <text evidence="2">Belongs to the class-V pyridoxal-phosphate-dependent aminotransferase family.</text>
</comment>
<keyword evidence="7" id="KW-0032">Aminotransferase</keyword>
<proteinExistence type="inferred from homology"/>
<feature type="binding site" evidence="4">
    <location>
        <position position="336"/>
    </location>
    <ligand>
        <name>substrate</name>
    </ligand>
</feature>
<comment type="caution">
    <text evidence="7">The sequence shown here is derived from an EMBL/GenBank/DDBJ whole genome shotgun (WGS) entry which is preliminary data.</text>
</comment>
<evidence type="ECO:0000256" key="1">
    <source>
        <dbReference type="ARBA" id="ARBA00001933"/>
    </source>
</evidence>
<dbReference type="InterPro" id="IPR015424">
    <property type="entry name" value="PyrdxlP-dep_Trfase"/>
</dbReference>
<dbReference type="Gene3D" id="3.90.1150.10">
    <property type="entry name" value="Aspartate Aminotransferase, domain 1"/>
    <property type="match status" value="1"/>
</dbReference>
<feature type="domain" description="Aminotransferase class V" evidence="6">
    <location>
        <begin position="40"/>
        <end position="321"/>
    </location>
</feature>
<dbReference type="PANTHER" id="PTHR21152">
    <property type="entry name" value="AMINOTRANSFERASE CLASS V"/>
    <property type="match status" value="1"/>
</dbReference>
<keyword evidence="7" id="KW-0808">Transferase</keyword>
<evidence type="ECO:0000256" key="2">
    <source>
        <dbReference type="ARBA" id="ARBA00009236"/>
    </source>
</evidence>
<dbReference type="InterPro" id="IPR024169">
    <property type="entry name" value="SP_NH2Trfase/AEP_transaminase"/>
</dbReference>
<gene>
    <name evidence="7" type="ORF">GHJ91_07490</name>
</gene>
<dbReference type="GO" id="GO:0019265">
    <property type="term" value="P:glycine biosynthetic process, by transamination of glyoxylate"/>
    <property type="evidence" value="ECO:0007669"/>
    <property type="project" value="TreeGrafter"/>
</dbReference>
<dbReference type="GO" id="GO:0008453">
    <property type="term" value="F:alanine-glyoxylate transaminase activity"/>
    <property type="evidence" value="ECO:0007669"/>
    <property type="project" value="TreeGrafter"/>
</dbReference>
<name>A0A6G1WHC6_9HYPH</name>
<organism evidence="7">
    <name type="scientific">Sinorhizobium medicae</name>
    <dbReference type="NCBI Taxonomy" id="110321"/>
    <lineage>
        <taxon>Bacteria</taxon>
        <taxon>Pseudomonadati</taxon>
        <taxon>Pseudomonadota</taxon>
        <taxon>Alphaproteobacteria</taxon>
        <taxon>Hyphomicrobiales</taxon>
        <taxon>Rhizobiaceae</taxon>
        <taxon>Sinorhizobium/Ensifer group</taxon>
        <taxon>Sinorhizobium</taxon>
    </lineage>
</organism>
<dbReference type="EMBL" id="WISB01000042">
    <property type="protein sequence ID" value="MQW69025.1"/>
    <property type="molecule type" value="Genomic_DNA"/>
</dbReference>
<evidence type="ECO:0000313" key="7">
    <source>
        <dbReference type="EMBL" id="MQW69025.1"/>
    </source>
</evidence>
<dbReference type="PANTHER" id="PTHR21152:SF40">
    <property type="entry name" value="ALANINE--GLYOXYLATE AMINOTRANSFERASE"/>
    <property type="match status" value="1"/>
</dbReference>
<dbReference type="InterPro" id="IPR000192">
    <property type="entry name" value="Aminotrans_V_dom"/>
</dbReference>
<protein>
    <submittedName>
        <fullName evidence="7">Aminotransferase class V-fold PLP-dependent enzyme</fullName>
    </submittedName>
</protein>
<sequence length="406" mass="42882">MIPGPTTLPGAVVQALSRPATDIYHGPLHDVSLDCLQGLSELFGTRERPYIFTANGHGGWEAALCNTLSRGDRVLALESGLFAPHWAETAETLGLSIEVLPGSWRRAVNCEALAERLRADTTGSIRAILTTQVDTATGVLNDIPAIRGAIDGASHDGLLMVDCIASLGATAFQFDAWKVDVAVAASQKALMTPPGLAFHAVSKKARKAHQMAGLRTSYWDWALRDRADHYFWHSGTPPVSLLFGFQAAIQLIREEGLATVIARHDALASAARAAVEHWTMPGGVDLNVLTPGEQAGTVTVMRVPDGAARPLVDFCKQTFGVLLGEGIGALEGKAIRIGHMGHVGAPQLIGALGCLELGMRAIGIAHTSGGVEAALAALEDLAMQQPHTAFDEALVVEISKQKRGVV</sequence>
<dbReference type="GO" id="GO:0004760">
    <property type="term" value="F:L-serine-pyruvate transaminase activity"/>
    <property type="evidence" value="ECO:0007669"/>
    <property type="project" value="TreeGrafter"/>
</dbReference>
<dbReference type="PIRSF" id="PIRSF000524">
    <property type="entry name" value="SPT"/>
    <property type="match status" value="1"/>
</dbReference>
<dbReference type="Gene3D" id="3.40.640.10">
    <property type="entry name" value="Type I PLP-dependent aspartate aminotransferase-like (Major domain)"/>
    <property type="match status" value="1"/>
</dbReference>
<accession>A0A6G1WHC6</accession>
<evidence type="ECO:0000259" key="6">
    <source>
        <dbReference type="Pfam" id="PF00266"/>
    </source>
</evidence>
<dbReference type="Pfam" id="PF00266">
    <property type="entry name" value="Aminotran_5"/>
    <property type="match status" value="1"/>
</dbReference>
<evidence type="ECO:0000256" key="3">
    <source>
        <dbReference type="ARBA" id="ARBA00022898"/>
    </source>
</evidence>
<reference evidence="7" key="1">
    <citation type="journal article" date="2013" name="Genome Biol.">
        <title>Comparative genomics of the core and accessory genomes of 48 Sinorhizobium strains comprising five genospecies.</title>
        <authorList>
            <person name="Sugawara M."/>
            <person name="Epstein B."/>
            <person name="Badgley B.D."/>
            <person name="Unno T."/>
            <person name="Xu L."/>
            <person name="Reese J."/>
            <person name="Gyaneshwar P."/>
            <person name="Denny R."/>
            <person name="Mudge J."/>
            <person name="Bharti A.K."/>
            <person name="Farmer A.D."/>
            <person name="May G.D."/>
            <person name="Woodward J.E."/>
            <person name="Medigue C."/>
            <person name="Vallenet D."/>
            <person name="Lajus A."/>
            <person name="Rouy Z."/>
            <person name="Martinez-Vaz B."/>
            <person name="Tiffin P."/>
            <person name="Young N.D."/>
            <person name="Sadowsky M.J."/>
        </authorList>
    </citation>
    <scope>NUCLEOTIDE SEQUENCE</scope>
    <source>
        <strain evidence="7">M1</strain>
    </source>
</reference>
<feature type="modified residue" description="N6-(pyridoxal phosphate)lysine" evidence="5">
    <location>
        <position position="188"/>
    </location>
</feature>
<evidence type="ECO:0000256" key="5">
    <source>
        <dbReference type="PIRSR" id="PIRSR000524-50"/>
    </source>
</evidence>
<comment type="cofactor">
    <cofactor evidence="1 5">
        <name>pyridoxal 5'-phosphate</name>
        <dbReference type="ChEBI" id="CHEBI:597326"/>
    </cofactor>
</comment>
<dbReference type="SUPFAM" id="SSF53383">
    <property type="entry name" value="PLP-dependent transferases"/>
    <property type="match status" value="1"/>
</dbReference>
<dbReference type="InterPro" id="IPR015421">
    <property type="entry name" value="PyrdxlP-dep_Trfase_major"/>
</dbReference>
<keyword evidence="3 5" id="KW-0663">Pyridoxal phosphate</keyword>
<evidence type="ECO:0000256" key="4">
    <source>
        <dbReference type="PIRSR" id="PIRSR000524-1"/>
    </source>
</evidence>